<protein>
    <submittedName>
        <fullName evidence="2">Uncharacterized protein</fullName>
    </submittedName>
</protein>
<name>A0A0G4LG77_VERLO</name>
<evidence type="ECO:0000256" key="1">
    <source>
        <dbReference type="SAM" id="MobiDB-lite"/>
    </source>
</evidence>
<feature type="region of interest" description="Disordered" evidence="1">
    <location>
        <begin position="1"/>
        <end position="27"/>
    </location>
</feature>
<feature type="compositionally biased region" description="Pro residues" evidence="1">
    <location>
        <begin position="10"/>
        <end position="19"/>
    </location>
</feature>
<sequence>MLPEQGPDTPTEPAPPCPALDPNHEPVTAGLQLDDAGSLLQARRNCKRIFTREPEQRITVTELRARIQACSVLTIPAVAPVTLHVPEVSPVATPEFIHHPIEYPSAGAENEWEPDPEVLVLVLQHAAEAPLGTALTGRLQQPAYDRNLLQPA</sequence>
<organism evidence="2 3">
    <name type="scientific">Verticillium longisporum</name>
    <name type="common">Verticillium dahliae var. longisporum</name>
    <dbReference type="NCBI Taxonomy" id="100787"/>
    <lineage>
        <taxon>Eukaryota</taxon>
        <taxon>Fungi</taxon>
        <taxon>Dikarya</taxon>
        <taxon>Ascomycota</taxon>
        <taxon>Pezizomycotina</taxon>
        <taxon>Sordariomycetes</taxon>
        <taxon>Hypocreomycetidae</taxon>
        <taxon>Glomerellales</taxon>
        <taxon>Plectosphaerellaceae</taxon>
        <taxon>Verticillium</taxon>
    </lineage>
</organism>
<evidence type="ECO:0000313" key="3">
    <source>
        <dbReference type="Proteomes" id="UP000045706"/>
    </source>
</evidence>
<proteinExistence type="predicted"/>
<evidence type="ECO:0000313" key="2">
    <source>
        <dbReference type="EMBL" id="CRK21047.1"/>
    </source>
</evidence>
<reference evidence="3" key="1">
    <citation type="submission" date="2015-05" db="EMBL/GenBank/DDBJ databases">
        <authorList>
            <person name="Fogelqvist Johan"/>
        </authorList>
    </citation>
    <scope>NUCLEOTIDE SEQUENCE [LARGE SCALE GENOMIC DNA]</scope>
</reference>
<accession>A0A0G4LG77</accession>
<dbReference type="EMBL" id="CVQI01011447">
    <property type="protein sequence ID" value="CRK21047.1"/>
    <property type="molecule type" value="Genomic_DNA"/>
</dbReference>
<gene>
    <name evidence="2" type="ORF">BN1723_012243</name>
</gene>
<dbReference type="AlphaFoldDB" id="A0A0G4LG77"/>
<dbReference type="Proteomes" id="UP000045706">
    <property type="component" value="Unassembled WGS sequence"/>
</dbReference>